<comment type="caution">
    <text evidence="2">The sequence shown here is derived from an EMBL/GenBank/DDBJ whole genome shotgun (WGS) entry which is preliminary data.</text>
</comment>
<keyword evidence="3" id="KW-1185">Reference proteome</keyword>
<feature type="compositionally biased region" description="Low complexity" evidence="1">
    <location>
        <begin position="217"/>
        <end position="230"/>
    </location>
</feature>
<name>A0ABX2EV72_9PSEU</name>
<organism evidence="2 3">
    <name type="scientific">Kibdelosporangium persicum</name>
    <dbReference type="NCBI Taxonomy" id="2698649"/>
    <lineage>
        <taxon>Bacteria</taxon>
        <taxon>Bacillati</taxon>
        <taxon>Actinomycetota</taxon>
        <taxon>Actinomycetes</taxon>
        <taxon>Pseudonocardiales</taxon>
        <taxon>Pseudonocardiaceae</taxon>
        <taxon>Kibdelosporangium</taxon>
    </lineage>
</organism>
<proteinExistence type="predicted"/>
<evidence type="ECO:0000313" key="3">
    <source>
        <dbReference type="Proteomes" id="UP000763557"/>
    </source>
</evidence>
<feature type="region of interest" description="Disordered" evidence="1">
    <location>
        <begin position="208"/>
        <end position="252"/>
    </location>
</feature>
<protein>
    <submittedName>
        <fullName evidence="2">Efflux RND transporter periplasmic adaptor subunit</fullName>
    </submittedName>
</protein>
<evidence type="ECO:0000313" key="2">
    <source>
        <dbReference type="EMBL" id="NRN62933.1"/>
    </source>
</evidence>
<feature type="region of interest" description="Disordered" evidence="1">
    <location>
        <begin position="332"/>
        <end position="359"/>
    </location>
</feature>
<feature type="region of interest" description="Disordered" evidence="1">
    <location>
        <begin position="46"/>
        <end position="67"/>
    </location>
</feature>
<evidence type="ECO:0000256" key="1">
    <source>
        <dbReference type="SAM" id="MobiDB-lite"/>
    </source>
</evidence>
<feature type="compositionally biased region" description="Pro residues" evidence="1">
    <location>
        <begin position="342"/>
        <end position="351"/>
    </location>
</feature>
<dbReference type="Gene3D" id="2.40.420.20">
    <property type="match status" value="1"/>
</dbReference>
<dbReference type="EMBL" id="JAAATY010000001">
    <property type="protein sequence ID" value="NRN62933.1"/>
    <property type="molecule type" value="Genomic_DNA"/>
</dbReference>
<accession>A0ABX2EV72</accession>
<gene>
    <name evidence="2" type="ORF">GC106_1340</name>
</gene>
<sequence>MTLDATLRDRPASLSVNHHEPDFGGQLVRTVSTLGVALFLVAGCSTSTPERPSPDLAPRGTQMTTAKPTRQDLTSKVSLSGKVTINPVFGLVSPVAGQVRYLDVKVPEKTPAKPTKAANVFAGGKATSVEIPAGAIFSGRLADDKATVAAGQPIVSAKHVGYGIVAEIKGEQAYQLSDTLSSVQAQIKNGPGPFPCAVLGTIAALPAGTIPDPPPAQTSTAPTGTGAPSAPAAPPPASNQPPADKPDPSEATGMRLVCTAPADVKLINGAESTIEVVTEKAIGVLVLPVEAVAGGQGKGKVDVLGAKGERVTKDVVLGLTDGKVVQIKSGLTEDETVAVPGPNLPPAPREPNGPGGTGK</sequence>
<reference evidence="2 3" key="1">
    <citation type="submission" date="2020-01" db="EMBL/GenBank/DDBJ databases">
        <title>Kibdelosporangium persica a novel Actinomycetes from a hot desert in Iran.</title>
        <authorList>
            <person name="Safaei N."/>
            <person name="Zaburannyi N."/>
            <person name="Mueller R."/>
            <person name="Wink J."/>
        </authorList>
    </citation>
    <scope>NUCLEOTIDE SEQUENCE [LARGE SCALE GENOMIC DNA]</scope>
    <source>
        <strain evidence="2 3">4NS15</strain>
    </source>
</reference>
<dbReference type="Proteomes" id="UP000763557">
    <property type="component" value="Unassembled WGS sequence"/>
</dbReference>